<reference evidence="1 2" key="1">
    <citation type="submission" date="2020-03" db="EMBL/GenBank/DDBJ databases">
        <authorList>
            <person name="Zhu W."/>
        </authorList>
    </citation>
    <scope>NUCLEOTIDE SEQUENCE [LARGE SCALE GENOMIC DNA]</scope>
    <source>
        <strain evidence="1 2">323-1</strain>
    </source>
</reference>
<dbReference type="Proteomes" id="UP000502297">
    <property type="component" value="Chromosome"/>
</dbReference>
<name>A0A6G8RSQ6_9GAMM</name>
<evidence type="ECO:0000313" key="1">
    <source>
        <dbReference type="EMBL" id="QIO04907.1"/>
    </source>
</evidence>
<evidence type="ECO:0000313" key="2">
    <source>
        <dbReference type="Proteomes" id="UP000502297"/>
    </source>
</evidence>
<dbReference type="KEGG" id="asha:G8E00_02440"/>
<protein>
    <submittedName>
        <fullName evidence="1">Uncharacterized protein</fullName>
    </submittedName>
</protein>
<accession>A0A6G8RSQ6</accession>
<dbReference type="AlphaFoldDB" id="A0A6G8RSQ6"/>
<dbReference type="EMBL" id="CP049801">
    <property type="protein sequence ID" value="QIO04907.1"/>
    <property type="molecule type" value="Genomic_DNA"/>
</dbReference>
<gene>
    <name evidence="1" type="ORF">G8E00_02440</name>
</gene>
<organism evidence="1 2">
    <name type="scientific">Acinetobacter shaoyimingii</name>
    <dbReference type="NCBI Taxonomy" id="2715164"/>
    <lineage>
        <taxon>Bacteria</taxon>
        <taxon>Pseudomonadati</taxon>
        <taxon>Pseudomonadota</taxon>
        <taxon>Gammaproteobacteria</taxon>
        <taxon>Moraxellales</taxon>
        <taxon>Moraxellaceae</taxon>
        <taxon>Acinetobacter</taxon>
    </lineage>
</organism>
<keyword evidence="2" id="KW-1185">Reference proteome</keyword>
<sequence>MLNTLQYTNLEQNFSQYIGQNSTNIQQNLNFQNLADQSNPKIITKDQAFIHTIQISPIPTIAVPNFSDTPATTNSGMISMI</sequence>
<proteinExistence type="predicted"/>